<evidence type="ECO:0000313" key="1">
    <source>
        <dbReference type="EMBL" id="OXR40475.1"/>
    </source>
</evidence>
<accession>A0A231GV97</accession>
<protein>
    <recommendedName>
        <fullName evidence="3">MIP18 family-like domain-containing protein</fullName>
    </recommendedName>
</protein>
<dbReference type="Proteomes" id="UP000215506">
    <property type="component" value="Unassembled WGS sequence"/>
</dbReference>
<keyword evidence="2" id="KW-1185">Reference proteome</keyword>
<gene>
    <name evidence="1" type="ORF">B7C42_07413</name>
</gene>
<dbReference type="EMBL" id="NGAF01000031">
    <property type="protein sequence ID" value="OXR40475.1"/>
    <property type="molecule type" value="Genomic_DNA"/>
</dbReference>
<organism evidence="1 2">
    <name type="scientific">Nocardia cerradoensis</name>
    <dbReference type="NCBI Taxonomy" id="85688"/>
    <lineage>
        <taxon>Bacteria</taxon>
        <taxon>Bacillati</taxon>
        <taxon>Actinomycetota</taxon>
        <taxon>Actinomycetes</taxon>
        <taxon>Mycobacteriales</taxon>
        <taxon>Nocardiaceae</taxon>
        <taxon>Nocardia</taxon>
    </lineage>
</organism>
<evidence type="ECO:0008006" key="3">
    <source>
        <dbReference type="Google" id="ProtNLM"/>
    </source>
</evidence>
<sequence length="107" mass="10993">MTAAVSEDELAGDIVAAIESVPGLRPAVPAGVDLADWVPRLGPRSAVDVSAEVVEIRVIASALPLPPLLDKLAAAVGELQAATRWAGARLRIVVTDLDAEAFDTAVT</sequence>
<dbReference type="AlphaFoldDB" id="A0A231GV97"/>
<comment type="caution">
    <text evidence="1">The sequence shown here is derived from an EMBL/GenBank/DDBJ whole genome shotgun (WGS) entry which is preliminary data.</text>
</comment>
<proteinExistence type="predicted"/>
<evidence type="ECO:0000313" key="2">
    <source>
        <dbReference type="Proteomes" id="UP000215506"/>
    </source>
</evidence>
<dbReference type="RefSeq" id="WP_223273912.1">
    <property type="nucleotide sequence ID" value="NZ_JAAXOR010000002.1"/>
</dbReference>
<name>A0A231GV97_9NOCA</name>
<reference evidence="1 2" key="1">
    <citation type="submission" date="2017-07" db="EMBL/GenBank/DDBJ databases">
        <title>First draft Genome Sequence of Nocardia cerradoensis isolated from human infection.</title>
        <authorList>
            <person name="Carrasco G."/>
        </authorList>
    </citation>
    <scope>NUCLEOTIDE SEQUENCE [LARGE SCALE GENOMIC DNA]</scope>
    <source>
        <strain evidence="1 2">CNM20130759</strain>
    </source>
</reference>